<comment type="caution">
    <text evidence="2">The sequence shown here is derived from an EMBL/GenBank/DDBJ whole genome shotgun (WGS) entry which is preliminary data.</text>
</comment>
<name>A0ABD0PEP7_CIRMR</name>
<dbReference type="Proteomes" id="UP001529510">
    <property type="component" value="Unassembled WGS sequence"/>
</dbReference>
<evidence type="ECO:0000256" key="1">
    <source>
        <dbReference type="SAM" id="MobiDB-lite"/>
    </source>
</evidence>
<sequence>ISDFTSLNQCLMCCCFVCVLEKRPTLHHPPGCEGPHVCAAFLVPHSCLISRRAQELLPAQNDPAVSNCNDPPSALQQSVREAGGDPDSTGRLLPAAELEPATGQPAGRYAELGG</sequence>
<gene>
    <name evidence="2" type="ORF">M9458_032826</name>
</gene>
<evidence type="ECO:0000313" key="3">
    <source>
        <dbReference type="Proteomes" id="UP001529510"/>
    </source>
</evidence>
<feature type="non-terminal residue" evidence="2">
    <location>
        <position position="1"/>
    </location>
</feature>
<proteinExistence type="predicted"/>
<keyword evidence="3" id="KW-1185">Reference proteome</keyword>
<evidence type="ECO:0000313" key="2">
    <source>
        <dbReference type="EMBL" id="KAL0172515.1"/>
    </source>
</evidence>
<feature type="region of interest" description="Disordered" evidence="1">
    <location>
        <begin position="61"/>
        <end position="114"/>
    </location>
</feature>
<feature type="compositionally biased region" description="Polar residues" evidence="1">
    <location>
        <begin position="63"/>
        <end position="79"/>
    </location>
</feature>
<protein>
    <submittedName>
        <fullName evidence="2">Uncharacterized protein</fullName>
    </submittedName>
</protein>
<accession>A0ABD0PEP7</accession>
<dbReference type="AlphaFoldDB" id="A0ABD0PEP7"/>
<reference evidence="2 3" key="1">
    <citation type="submission" date="2024-05" db="EMBL/GenBank/DDBJ databases">
        <title>Genome sequencing and assembly of Indian major carp, Cirrhinus mrigala (Hamilton, 1822).</title>
        <authorList>
            <person name="Mohindra V."/>
            <person name="Chowdhury L.M."/>
            <person name="Lal K."/>
            <person name="Jena J.K."/>
        </authorList>
    </citation>
    <scope>NUCLEOTIDE SEQUENCE [LARGE SCALE GENOMIC DNA]</scope>
    <source>
        <strain evidence="2">CM1030</strain>
        <tissue evidence="2">Blood</tissue>
    </source>
</reference>
<organism evidence="2 3">
    <name type="scientific">Cirrhinus mrigala</name>
    <name type="common">Mrigala</name>
    <dbReference type="NCBI Taxonomy" id="683832"/>
    <lineage>
        <taxon>Eukaryota</taxon>
        <taxon>Metazoa</taxon>
        <taxon>Chordata</taxon>
        <taxon>Craniata</taxon>
        <taxon>Vertebrata</taxon>
        <taxon>Euteleostomi</taxon>
        <taxon>Actinopterygii</taxon>
        <taxon>Neopterygii</taxon>
        <taxon>Teleostei</taxon>
        <taxon>Ostariophysi</taxon>
        <taxon>Cypriniformes</taxon>
        <taxon>Cyprinidae</taxon>
        <taxon>Labeoninae</taxon>
        <taxon>Labeonini</taxon>
        <taxon>Cirrhinus</taxon>
    </lineage>
</organism>
<dbReference type="EMBL" id="JAMKFB020000016">
    <property type="protein sequence ID" value="KAL0172515.1"/>
    <property type="molecule type" value="Genomic_DNA"/>
</dbReference>